<gene>
    <name evidence="2" type="ORF">HF203_04390</name>
</gene>
<sequence length="49" mass="5394">MNRKDAKSAKMKKGFQPPASSEEADWSRRVAVDCTPTLEAGGWRLEAEG</sequence>
<proteinExistence type="predicted"/>
<name>A0ABX1I7S9_9GAMM</name>
<feature type="region of interest" description="Disordered" evidence="1">
    <location>
        <begin position="1"/>
        <end position="28"/>
    </location>
</feature>
<protein>
    <submittedName>
        <fullName evidence="2">Uncharacterized protein</fullName>
    </submittedName>
</protein>
<reference evidence="2 3" key="1">
    <citation type="submission" date="2020-04" db="EMBL/GenBank/DDBJ databases">
        <title>Draft Whole-Genome sequence of Marichromatium bheemlicum DSM 18632, type strain.</title>
        <authorList>
            <person name="Kyndt J.A."/>
            <person name="Meyer T.E."/>
        </authorList>
    </citation>
    <scope>NUCLEOTIDE SEQUENCE [LARGE SCALE GENOMIC DNA]</scope>
    <source>
        <strain evidence="2 3">DSM 18632</strain>
    </source>
</reference>
<keyword evidence="3" id="KW-1185">Reference proteome</keyword>
<dbReference type="EMBL" id="JAAXKX010000004">
    <property type="protein sequence ID" value="NKN32455.1"/>
    <property type="molecule type" value="Genomic_DNA"/>
</dbReference>
<evidence type="ECO:0000313" key="2">
    <source>
        <dbReference type="EMBL" id="NKN32455.1"/>
    </source>
</evidence>
<evidence type="ECO:0000256" key="1">
    <source>
        <dbReference type="SAM" id="MobiDB-lite"/>
    </source>
</evidence>
<accession>A0ABX1I7S9</accession>
<organism evidence="2 3">
    <name type="scientific">Marichromatium bheemlicum</name>
    <dbReference type="NCBI Taxonomy" id="365339"/>
    <lineage>
        <taxon>Bacteria</taxon>
        <taxon>Pseudomonadati</taxon>
        <taxon>Pseudomonadota</taxon>
        <taxon>Gammaproteobacteria</taxon>
        <taxon>Chromatiales</taxon>
        <taxon>Chromatiaceae</taxon>
        <taxon>Marichromatium</taxon>
    </lineage>
</organism>
<comment type="caution">
    <text evidence="2">The sequence shown here is derived from an EMBL/GenBank/DDBJ whole genome shotgun (WGS) entry which is preliminary data.</text>
</comment>
<dbReference type="Proteomes" id="UP000740754">
    <property type="component" value="Unassembled WGS sequence"/>
</dbReference>
<dbReference type="RefSeq" id="WP_168666975.1">
    <property type="nucleotide sequence ID" value="NZ_JAAXKX010000004.1"/>
</dbReference>
<evidence type="ECO:0000313" key="3">
    <source>
        <dbReference type="Proteomes" id="UP000740754"/>
    </source>
</evidence>